<evidence type="ECO:0000313" key="3">
    <source>
        <dbReference type="Proteomes" id="UP000016932"/>
    </source>
</evidence>
<sequence length="202" mass="22546">MAARKSSTVLPPELPLSPTQQRFPVAFNQQTTSYEFASGHENTKQGLSPDPECNPKDEFHPQSPVDSSILDSSTISWHTAREQSEEIEPLSPKTPPKFDLQYQKPSTSAKDTQACKRARNFATQQSEQVAEKRRRRTPVRADTSPTKPGLPREPELWGSPPPYFGLPSSSETEQECEARGRARKSPRHEAPGRSDAMAMETD</sequence>
<dbReference type="AlphaFoldDB" id="M3ATS8"/>
<feature type="region of interest" description="Disordered" evidence="1">
    <location>
        <begin position="1"/>
        <end position="202"/>
    </location>
</feature>
<dbReference type="GeneID" id="19337481"/>
<dbReference type="HOGENOM" id="CLU_1355171_0_0_1"/>
<keyword evidence="3" id="KW-1185">Reference proteome</keyword>
<dbReference type="KEGG" id="pfj:MYCFIDRAFT_211696"/>
<dbReference type="RefSeq" id="XP_007928245.1">
    <property type="nucleotide sequence ID" value="XM_007930054.1"/>
</dbReference>
<accession>M3ATS8</accession>
<gene>
    <name evidence="2" type="ORF">MYCFIDRAFT_211696</name>
</gene>
<name>M3ATS8_PSEFD</name>
<dbReference type="EMBL" id="KB446560">
    <property type="protein sequence ID" value="EME80887.1"/>
    <property type="molecule type" value="Genomic_DNA"/>
</dbReference>
<reference evidence="2 3" key="1">
    <citation type="journal article" date="2012" name="PLoS Pathog.">
        <title>Diverse lifestyles and strategies of plant pathogenesis encoded in the genomes of eighteen Dothideomycetes fungi.</title>
        <authorList>
            <person name="Ohm R.A."/>
            <person name="Feau N."/>
            <person name="Henrissat B."/>
            <person name="Schoch C.L."/>
            <person name="Horwitz B.A."/>
            <person name="Barry K.W."/>
            <person name="Condon B.J."/>
            <person name="Copeland A.C."/>
            <person name="Dhillon B."/>
            <person name="Glaser F."/>
            <person name="Hesse C.N."/>
            <person name="Kosti I."/>
            <person name="LaButti K."/>
            <person name="Lindquist E.A."/>
            <person name="Lucas S."/>
            <person name="Salamov A.A."/>
            <person name="Bradshaw R.E."/>
            <person name="Ciuffetti L."/>
            <person name="Hamelin R.C."/>
            <person name="Kema G.H.J."/>
            <person name="Lawrence C."/>
            <person name="Scott J.A."/>
            <person name="Spatafora J.W."/>
            <person name="Turgeon B.G."/>
            <person name="de Wit P.J.G.M."/>
            <person name="Zhong S."/>
            <person name="Goodwin S.B."/>
            <person name="Grigoriev I.V."/>
        </authorList>
    </citation>
    <scope>NUCLEOTIDE SEQUENCE [LARGE SCALE GENOMIC DNA]</scope>
    <source>
        <strain evidence="2 3">CIRAD86</strain>
    </source>
</reference>
<evidence type="ECO:0000313" key="2">
    <source>
        <dbReference type="EMBL" id="EME80887.1"/>
    </source>
</evidence>
<protein>
    <submittedName>
        <fullName evidence="2">Uncharacterized protein</fullName>
    </submittedName>
</protein>
<dbReference type="OrthoDB" id="3634325at2759"/>
<organism evidence="2 3">
    <name type="scientific">Pseudocercospora fijiensis (strain CIRAD86)</name>
    <name type="common">Black leaf streak disease fungus</name>
    <name type="synonym">Mycosphaerella fijiensis</name>
    <dbReference type="NCBI Taxonomy" id="383855"/>
    <lineage>
        <taxon>Eukaryota</taxon>
        <taxon>Fungi</taxon>
        <taxon>Dikarya</taxon>
        <taxon>Ascomycota</taxon>
        <taxon>Pezizomycotina</taxon>
        <taxon>Dothideomycetes</taxon>
        <taxon>Dothideomycetidae</taxon>
        <taxon>Mycosphaerellales</taxon>
        <taxon>Mycosphaerellaceae</taxon>
        <taxon>Pseudocercospora</taxon>
    </lineage>
</organism>
<feature type="compositionally biased region" description="Polar residues" evidence="1">
    <location>
        <begin position="64"/>
        <end position="77"/>
    </location>
</feature>
<feature type="compositionally biased region" description="Polar residues" evidence="1">
    <location>
        <begin position="17"/>
        <end position="35"/>
    </location>
</feature>
<proteinExistence type="predicted"/>
<dbReference type="VEuPathDB" id="FungiDB:MYCFIDRAFT_211696"/>
<dbReference type="Proteomes" id="UP000016932">
    <property type="component" value="Unassembled WGS sequence"/>
</dbReference>
<evidence type="ECO:0000256" key="1">
    <source>
        <dbReference type="SAM" id="MobiDB-lite"/>
    </source>
</evidence>